<protein>
    <submittedName>
        <fullName evidence="11">Cation diffusion facilitator family transporter</fullName>
    </submittedName>
</protein>
<feature type="transmembrane region" description="Helical" evidence="8">
    <location>
        <begin position="123"/>
        <end position="144"/>
    </location>
</feature>
<dbReference type="Pfam" id="PF01545">
    <property type="entry name" value="Cation_efflux"/>
    <property type="match status" value="1"/>
</dbReference>
<dbReference type="SUPFAM" id="SSF161111">
    <property type="entry name" value="Cation efflux protein transmembrane domain-like"/>
    <property type="match status" value="1"/>
</dbReference>
<dbReference type="NCBIfam" id="TIGR01297">
    <property type="entry name" value="CDF"/>
    <property type="match status" value="1"/>
</dbReference>
<evidence type="ECO:0000256" key="8">
    <source>
        <dbReference type="SAM" id="Phobius"/>
    </source>
</evidence>
<keyword evidence="4 8" id="KW-0812">Transmembrane</keyword>
<comment type="subcellular location">
    <subcellularLocation>
        <location evidence="1">Membrane</location>
        <topology evidence="1">Multi-pass membrane protein</topology>
    </subcellularLocation>
</comment>
<dbReference type="Proteomes" id="UP000824189">
    <property type="component" value="Unassembled WGS sequence"/>
</dbReference>
<evidence type="ECO:0000259" key="9">
    <source>
        <dbReference type="Pfam" id="PF01545"/>
    </source>
</evidence>
<dbReference type="PANTHER" id="PTHR11562:SF17">
    <property type="entry name" value="RE54080P-RELATED"/>
    <property type="match status" value="1"/>
</dbReference>
<evidence type="ECO:0000256" key="2">
    <source>
        <dbReference type="ARBA" id="ARBA00008873"/>
    </source>
</evidence>
<reference evidence="11" key="1">
    <citation type="journal article" date="2021" name="PeerJ">
        <title>Extensive microbial diversity within the chicken gut microbiome revealed by metagenomics and culture.</title>
        <authorList>
            <person name="Gilroy R."/>
            <person name="Ravi A."/>
            <person name="Getino M."/>
            <person name="Pursley I."/>
            <person name="Horton D.L."/>
            <person name="Alikhan N.F."/>
            <person name="Baker D."/>
            <person name="Gharbi K."/>
            <person name="Hall N."/>
            <person name="Watson M."/>
            <person name="Adriaenssens E.M."/>
            <person name="Foster-Nyarko E."/>
            <person name="Jarju S."/>
            <person name="Secka A."/>
            <person name="Antonio M."/>
            <person name="Oren A."/>
            <person name="Chaudhuri R.R."/>
            <person name="La Ragione R."/>
            <person name="Hildebrand F."/>
            <person name="Pallen M.J."/>
        </authorList>
    </citation>
    <scope>NUCLEOTIDE SEQUENCE</scope>
    <source>
        <strain evidence="11">4376</strain>
    </source>
</reference>
<evidence type="ECO:0000256" key="4">
    <source>
        <dbReference type="ARBA" id="ARBA00022692"/>
    </source>
</evidence>
<dbReference type="InterPro" id="IPR002524">
    <property type="entry name" value="Cation_efflux"/>
</dbReference>
<dbReference type="InterPro" id="IPR058533">
    <property type="entry name" value="Cation_efflux_TM"/>
</dbReference>
<feature type="transmembrane region" description="Helical" evidence="8">
    <location>
        <begin position="89"/>
        <end position="111"/>
    </location>
</feature>
<keyword evidence="5 8" id="KW-1133">Transmembrane helix</keyword>
<dbReference type="PANTHER" id="PTHR11562">
    <property type="entry name" value="CATION EFFLUX PROTEIN/ ZINC TRANSPORTER"/>
    <property type="match status" value="1"/>
</dbReference>
<dbReference type="AlphaFoldDB" id="A0A9D1URU3"/>
<dbReference type="InterPro" id="IPR036837">
    <property type="entry name" value="Cation_efflux_CTD_sf"/>
</dbReference>
<proteinExistence type="inferred from homology"/>
<name>A0A9D1URU3_9CORY</name>
<dbReference type="GO" id="GO:0005886">
    <property type="term" value="C:plasma membrane"/>
    <property type="evidence" value="ECO:0007669"/>
    <property type="project" value="TreeGrafter"/>
</dbReference>
<keyword evidence="7 8" id="KW-0472">Membrane</keyword>
<evidence type="ECO:0000313" key="11">
    <source>
        <dbReference type="EMBL" id="HIW96676.1"/>
    </source>
</evidence>
<dbReference type="InterPro" id="IPR027470">
    <property type="entry name" value="Cation_efflux_CTD"/>
</dbReference>
<feature type="domain" description="Cation efflux protein transmembrane" evidence="9">
    <location>
        <begin position="23"/>
        <end position="213"/>
    </location>
</feature>
<dbReference type="EMBL" id="DXFZ01000111">
    <property type="protein sequence ID" value="HIW96676.1"/>
    <property type="molecule type" value="Genomic_DNA"/>
</dbReference>
<feature type="transmembrane region" description="Helical" evidence="8">
    <location>
        <begin position="60"/>
        <end position="77"/>
    </location>
</feature>
<evidence type="ECO:0000256" key="5">
    <source>
        <dbReference type="ARBA" id="ARBA00022989"/>
    </source>
</evidence>
<comment type="caution">
    <text evidence="11">The sequence shown here is derived from an EMBL/GenBank/DDBJ whole genome shotgun (WGS) entry which is preliminary data.</text>
</comment>
<comment type="similarity">
    <text evidence="2">Belongs to the cation diffusion facilitator (CDF) transporter (TC 2.A.4) family. SLC30A subfamily.</text>
</comment>
<accession>A0A9D1URU3</accession>
<gene>
    <name evidence="11" type="ORF">H9867_09415</name>
</gene>
<evidence type="ECO:0000256" key="6">
    <source>
        <dbReference type="ARBA" id="ARBA00023065"/>
    </source>
</evidence>
<dbReference type="InterPro" id="IPR050681">
    <property type="entry name" value="CDF/SLC30A"/>
</dbReference>
<evidence type="ECO:0000256" key="3">
    <source>
        <dbReference type="ARBA" id="ARBA00022448"/>
    </source>
</evidence>
<feature type="transmembrane region" description="Helical" evidence="8">
    <location>
        <begin position="156"/>
        <end position="178"/>
    </location>
</feature>
<evidence type="ECO:0000313" key="12">
    <source>
        <dbReference type="Proteomes" id="UP000824189"/>
    </source>
</evidence>
<dbReference type="Pfam" id="PF16916">
    <property type="entry name" value="ZT_dimer"/>
    <property type="match status" value="1"/>
</dbReference>
<dbReference type="SUPFAM" id="SSF160240">
    <property type="entry name" value="Cation efflux protein cytoplasmic domain-like"/>
    <property type="match status" value="1"/>
</dbReference>
<organism evidence="11 12">
    <name type="scientific">Candidatus Corynebacterium gallistercoris</name>
    <dbReference type="NCBI Taxonomy" id="2838530"/>
    <lineage>
        <taxon>Bacteria</taxon>
        <taxon>Bacillati</taxon>
        <taxon>Actinomycetota</taxon>
        <taxon>Actinomycetes</taxon>
        <taxon>Mycobacteriales</taxon>
        <taxon>Corynebacteriaceae</taxon>
        <taxon>Corynebacterium</taxon>
    </lineage>
</organism>
<keyword evidence="3" id="KW-0813">Transport</keyword>
<feature type="transmembrane region" description="Helical" evidence="8">
    <location>
        <begin position="22"/>
        <end position="48"/>
    </location>
</feature>
<reference evidence="11" key="2">
    <citation type="submission" date="2021-04" db="EMBL/GenBank/DDBJ databases">
        <authorList>
            <person name="Gilroy R."/>
        </authorList>
    </citation>
    <scope>NUCLEOTIDE SEQUENCE</scope>
    <source>
        <strain evidence="11">4376</strain>
    </source>
</reference>
<evidence type="ECO:0000259" key="10">
    <source>
        <dbReference type="Pfam" id="PF16916"/>
    </source>
</evidence>
<evidence type="ECO:0000256" key="1">
    <source>
        <dbReference type="ARBA" id="ARBA00004141"/>
    </source>
</evidence>
<dbReference type="Gene3D" id="1.20.1510.10">
    <property type="entry name" value="Cation efflux protein transmembrane domain"/>
    <property type="match status" value="1"/>
</dbReference>
<keyword evidence="6" id="KW-0406">Ion transport</keyword>
<feature type="transmembrane region" description="Helical" evidence="8">
    <location>
        <begin position="184"/>
        <end position="202"/>
    </location>
</feature>
<feature type="domain" description="Cation efflux protein cytoplasmic" evidence="10">
    <location>
        <begin position="219"/>
        <end position="296"/>
    </location>
</feature>
<dbReference type="GO" id="GO:0005385">
    <property type="term" value="F:zinc ion transmembrane transporter activity"/>
    <property type="evidence" value="ECO:0007669"/>
    <property type="project" value="TreeGrafter"/>
</dbReference>
<dbReference type="InterPro" id="IPR027469">
    <property type="entry name" value="Cation_efflux_TMD_sf"/>
</dbReference>
<evidence type="ECO:0000256" key="7">
    <source>
        <dbReference type="ARBA" id="ARBA00023136"/>
    </source>
</evidence>
<sequence>MAHSDHDHSQHHSHAPTGGKKLLFVIAMTAVIFLAELIGGLLSGSLALLADAGHMLSDSAGLVIAGIAMAIGTKSATRASTYGFRRAEVLAAAVNAISVAAIAIVILIQALRRLGDPADIHTTAMASVAVIGLVANIIAAVILHGSAQQSMNLKGAYLHVLADLMGSVAVIVAAIIIATTGWQWADTVASIIIVAIIIPRAWQLLAQAGRVLMEQVPAGVDTAAIQRDIEALPGVIHAHDLHVWSVGGQDLVATVHVVADDGFLGATPPACSLLDSVQGLLRDRHSITHATVQIEHPGHAEHESGVC</sequence>